<feature type="compositionally biased region" description="Basic residues" evidence="6">
    <location>
        <begin position="50"/>
        <end position="73"/>
    </location>
</feature>
<feature type="region of interest" description="Disordered" evidence="6">
    <location>
        <begin position="98"/>
        <end position="132"/>
    </location>
</feature>
<dbReference type="PRINTS" id="PR02029">
    <property type="entry name" value="ACTREGSIRT1"/>
</dbReference>
<dbReference type="AlphaFoldDB" id="A0AAJ7TZS6"/>
<feature type="region of interest" description="Disordered" evidence="6">
    <location>
        <begin position="40"/>
        <end position="75"/>
    </location>
</feature>
<protein>
    <recommendedName>
        <fullName evidence="3">Active regulator of SIRT1</fullName>
    </recommendedName>
    <alternativeName>
        <fullName evidence="5">40S ribosomal protein S19-binding protein 1</fullName>
    </alternativeName>
</protein>
<comment type="similarity">
    <text evidence="2">Belongs to the AROS family.</text>
</comment>
<dbReference type="Pfam" id="PF15684">
    <property type="entry name" value="AROS"/>
    <property type="match status" value="1"/>
</dbReference>
<evidence type="ECO:0000256" key="6">
    <source>
        <dbReference type="SAM" id="MobiDB-lite"/>
    </source>
</evidence>
<dbReference type="GO" id="GO:0005730">
    <property type="term" value="C:nucleolus"/>
    <property type="evidence" value="ECO:0007669"/>
    <property type="project" value="UniProtKB-SubCell"/>
</dbReference>
<reference evidence="8" key="1">
    <citation type="submission" date="2025-08" db="UniProtKB">
        <authorList>
            <consortium name="RefSeq"/>
        </authorList>
    </citation>
    <scope>IDENTIFICATION</scope>
    <source>
        <tissue evidence="8">Sperm</tissue>
    </source>
</reference>
<dbReference type="PANTHER" id="PTHR31454:SF2">
    <property type="entry name" value="ACTIVE REGULATOR OF SIRT1"/>
    <property type="match status" value="1"/>
</dbReference>
<comment type="subcellular location">
    <subcellularLocation>
        <location evidence="1">Nucleus</location>
        <location evidence="1">Nucleolus</location>
    </subcellularLocation>
</comment>
<dbReference type="Proteomes" id="UP001318040">
    <property type="component" value="Chromosome 3"/>
</dbReference>
<dbReference type="InterPro" id="IPR023262">
    <property type="entry name" value="AROS"/>
</dbReference>
<evidence type="ECO:0000313" key="7">
    <source>
        <dbReference type="Proteomes" id="UP001318040"/>
    </source>
</evidence>
<sequence>MVLLPHTTSYGNSSTFRQYGGKFEDGHCWLKVSYKGETKSAGHSVQSIAKRSKNKKLQRKRMRNQPTVKHKSVKSAVEEYKRKQNANPYKKNLQYLLKNQSSSTKKITQKILAQNRGRKAKDKPADRKKPTIKKSLFSDALFRTFQKEYFGK</sequence>
<dbReference type="PANTHER" id="PTHR31454">
    <property type="entry name" value="ACTIVE REGULATOR OF SIRT1"/>
    <property type="match status" value="1"/>
</dbReference>
<keyword evidence="4" id="KW-0539">Nucleus</keyword>
<dbReference type="GO" id="GO:0019899">
    <property type="term" value="F:enzyme binding"/>
    <property type="evidence" value="ECO:0007669"/>
    <property type="project" value="TreeGrafter"/>
</dbReference>
<keyword evidence="7" id="KW-1185">Reference proteome</keyword>
<organism evidence="7 8">
    <name type="scientific">Petromyzon marinus</name>
    <name type="common">Sea lamprey</name>
    <dbReference type="NCBI Taxonomy" id="7757"/>
    <lineage>
        <taxon>Eukaryota</taxon>
        <taxon>Metazoa</taxon>
        <taxon>Chordata</taxon>
        <taxon>Craniata</taxon>
        <taxon>Vertebrata</taxon>
        <taxon>Cyclostomata</taxon>
        <taxon>Hyperoartia</taxon>
        <taxon>Petromyzontiformes</taxon>
        <taxon>Petromyzontidae</taxon>
        <taxon>Petromyzon</taxon>
    </lineage>
</organism>
<proteinExistence type="inferred from homology"/>
<dbReference type="CTD" id="91582"/>
<evidence type="ECO:0000256" key="2">
    <source>
        <dbReference type="ARBA" id="ARBA00007318"/>
    </source>
</evidence>
<name>A0AAJ7TZS6_PETMA</name>
<evidence type="ECO:0000256" key="3">
    <source>
        <dbReference type="ARBA" id="ARBA00016855"/>
    </source>
</evidence>
<evidence type="ECO:0000256" key="1">
    <source>
        <dbReference type="ARBA" id="ARBA00004604"/>
    </source>
</evidence>
<accession>A0AAJ7TZS6</accession>
<dbReference type="RefSeq" id="XP_032826020.1">
    <property type="nucleotide sequence ID" value="XM_032970129.1"/>
</dbReference>
<evidence type="ECO:0000256" key="4">
    <source>
        <dbReference type="ARBA" id="ARBA00023242"/>
    </source>
</evidence>
<gene>
    <name evidence="8" type="primary">RPS19BP1</name>
</gene>
<evidence type="ECO:0000313" key="8">
    <source>
        <dbReference type="RefSeq" id="XP_032826020.1"/>
    </source>
</evidence>
<evidence type="ECO:0000256" key="5">
    <source>
        <dbReference type="ARBA" id="ARBA00032748"/>
    </source>
</evidence>